<proteinExistence type="predicted"/>
<name>A0ABQ9JPZ8_9CUCU</name>
<reference evidence="2" key="1">
    <citation type="journal article" date="2023" name="Insect Mol. Biol.">
        <title>Genome sequencing provides insights into the evolution of gene families encoding plant cell wall-degrading enzymes in longhorned beetles.</title>
        <authorList>
            <person name="Shin N.R."/>
            <person name="Okamura Y."/>
            <person name="Kirsch R."/>
            <person name="Pauchet Y."/>
        </authorList>
    </citation>
    <scope>NUCLEOTIDE SEQUENCE</scope>
    <source>
        <strain evidence="2">MMC_N1</strain>
    </source>
</reference>
<dbReference type="Proteomes" id="UP001162164">
    <property type="component" value="Unassembled WGS sequence"/>
</dbReference>
<dbReference type="Pfam" id="PF08373">
    <property type="entry name" value="RAP"/>
    <property type="match status" value="1"/>
</dbReference>
<keyword evidence="3" id="KW-1185">Reference proteome</keyword>
<sequence length="590" mass="67695">MIRNIPTLNFSRCFYFVRFLSSASGEISRLTSTPVPDILLQNLKNAPTPKIVLKIINEHSSIMNSKHVMQALRSLFDLQKFGSSDVSTKELLRHPDFSRLCKKLKSQSGVIDLNETIEALKVVSYVGVPSNSTIVQVLLQLIRQNINSLTLQHIMFLEFLINQFNSSPLTEAFKIALPLIFETQLPYKMNRDDAAHLAEYLHYASKIDLSKKSINMIVEALCKPAQEFDAKTAKSIIWSITDMDEPSEDIQPLLNKAINALLVHIDELNYTDIETTLTKLIHRYSRRHYYFYSEVFTDTCANYVIDHDLGFRHAVFALRKLGRVMHVHRRLLDYAYKKAFEDPNCIESGDPSQIYSLAIATSLTCYRPTHWDAVKNLIIKKKDLAAENKKEIIWLRFAASLCLLDIYKIDILTRALNVDYLKALFTKRPDLTDILPSKYDPQNVINLLKRATEFPLQASLQHGFGGEQYVLSNLLSKQGHQIDHAVLYRKGEYPVAIDRDVEFIEDIEVQSKGELLLILVFHPIHYTINTKELRQTAVLSIKTLELAGYNVMPVNLEAWEALNDFEKIPYLMQNIKNKMESVSNDAIENR</sequence>
<dbReference type="InterPro" id="IPR013584">
    <property type="entry name" value="RAP"/>
</dbReference>
<evidence type="ECO:0000313" key="2">
    <source>
        <dbReference type="EMBL" id="KAJ8979644.1"/>
    </source>
</evidence>
<evidence type="ECO:0000313" key="3">
    <source>
        <dbReference type="Proteomes" id="UP001162164"/>
    </source>
</evidence>
<dbReference type="EMBL" id="JAPWTJ010000324">
    <property type="protein sequence ID" value="KAJ8979644.1"/>
    <property type="molecule type" value="Genomic_DNA"/>
</dbReference>
<organism evidence="2 3">
    <name type="scientific">Molorchus minor</name>
    <dbReference type="NCBI Taxonomy" id="1323400"/>
    <lineage>
        <taxon>Eukaryota</taxon>
        <taxon>Metazoa</taxon>
        <taxon>Ecdysozoa</taxon>
        <taxon>Arthropoda</taxon>
        <taxon>Hexapoda</taxon>
        <taxon>Insecta</taxon>
        <taxon>Pterygota</taxon>
        <taxon>Neoptera</taxon>
        <taxon>Endopterygota</taxon>
        <taxon>Coleoptera</taxon>
        <taxon>Polyphaga</taxon>
        <taxon>Cucujiformia</taxon>
        <taxon>Chrysomeloidea</taxon>
        <taxon>Cerambycidae</taxon>
        <taxon>Lamiinae</taxon>
        <taxon>Monochamini</taxon>
        <taxon>Molorchus</taxon>
    </lineage>
</organism>
<feature type="domain" description="RAP" evidence="1">
    <location>
        <begin position="518"/>
        <end position="574"/>
    </location>
</feature>
<protein>
    <recommendedName>
        <fullName evidence="1">RAP domain-containing protein</fullName>
    </recommendedName>
</protein>
<comment type="caution">
    <text evidence="2">The sequence shown here is derived from an EMBL/GenBank/DDBJ whole genome shotgun (WGS) entry which is preliminary data.</text>
</comment>
<gene>
    <name evidence="2" type="ORF">NQ317_001351</name>
</gene>
<accession>A0ABQ9JPZ8</accession>
<evidence type="ECO:0000259" key="1">
    <source>
        <dbReference type="SMART" id="SM00952"/>
    </source>
</evidence>
<dbReference type="SMART" id="SM00952">
    <property type="entry name" value="RAP"/>
    <property type="match status" value="1"/>
</dbReference>